<feature type="non-terminal residue" evidence="1">
    <location>
        <position position="1"/>
    </location>
</feature>
<protein>
    <submittedName>
        <fullName evidence="1">Uncharacterized protein</fullName>
    </submittedName>
</protein>
<gene>
    <name evidence="1" type="ORF">L916_08065</name>
</gene>
<proteinExistence type="predicted"/>
<organism evidence="1 2">
    <name type="scientific">Phytophthora nicotianae</name>
    <name type="common">Potato buckeye rot agent</name>
    <name type="synonym">Phytophthora parasitica</name>
    <dbReference type="NCBI Taxonomy" id="4792"/>
    <lineage>
        <taxon>Eukaryota</taxon>
        <taxon>Sar</taxon>
        <taxon>Stramenopiles</taxon>
        <taxon>Oomycota</taxon>
        <taxon>Peronosporomycetes</taxon>
        <taxon>Peronosporales</taxon>
        <taxon>Peronosporaceae</taxon>
        <taxon>Phytophthora</taxon>
    </lineage>
</organism>
<name>W2J535_PHYNI</name>
<evidence type="ECO:0000313" key="2">
    <source>
        <dbReference type="Proteomes" id="UP000053864"/>
    </source>
</evidence>
<dbReference type="EMBL" id="KI672764">
    <property type="protein sequence ID" value="ETL40852.1"/>
    <property type="molecule type" value="Genomic_DNA"/>
</dbReference>
<sequence>ISTKVCYLKTVGNANWKKTSTRWNGSHMCAQARRRGTTVYDSNTWSSGGLRRAVMGRRD</sequence>
<dbReference type="Proteomes" id="UP000053864">
    <property type="component" value="Unassembled WGS sequence"/>
</dbReference>
<evidence type="ECO:0000313" key="1">
    <source>
        <dbReference type="EMBL" id="ETL40852.1"/>
    </source>
</evidence>
<dbReference type="AlphaFoldDB" id="W2J535"/>
<accession>W2J535</accession>
<reference evidence="1 2" key="1">
    <citation type="submission" date="2013-11" db="EMBL/GenBank/DDBJ databases">
        <title>The Genome Sequence of Phytophthora parasitica CJ05E6.</title>
        <authorList>
            <consortium name="The Broad Institute Genomics Platform"/>
            <person name="Russ C."/>
            <person name="Tyler B."/>
            <person name="Panabieres F."/>
            <person name="Shan W."/>
            <person name="Tripathy S."/>
            <person name="Grunwald N."/>
            <person name="Machado M."/>
            <person name="Johnson C.S."/>
            <person name="Arredondo F."/>
            <person name="Hong C."/>
            <person name="Coffey M."/>
            <person name="Young S.K."/>
            <person name="Zeng Q."/>
            <person name="Gargeya S."/>
            <person name="Fitzgerald M."/>
            <person name="Abouelleil A."/>
            <person name="Alvarado L."/>
            <person name="Chapman S.B."/>
            <person name="Gainer-Dewar J."/>
            <person name="Goldberg J."/>
            <person name="Griggs A."/>
            <person name="Gujja S."/>
            <person name="Hansen M."/>
            <person name="Howarth C."/>
            <person name="Imamovic A."/>
            <person name="Ireland A."/>
            <person name="Larimer J."/>
            <person name="McCowan C."/>
            <person name="Murphy C."/>
            <person name="Pearson M."/>
            <person name="Poon T.W."/>
            <person name="Priest M."/>
            <person name="Roberts A."/>
            <person name="Saif S."/>
            <person name="Shea T."/>
            <person name="Sykes S."/>
            <person name="Wortman J."/>
            <person name="Nusbaum C."/>
            <person name="Birren B."/>
        </authorList>
    </citation>
    <scope>NUCLEOTIDE SEQUENCE [LARGE SCALE GENOMIC DNA]</scope>
    <source>
        <strain evidence="1 2">CJ05E6</strain>
    </source>
</reference>